<dbReference type="RefSeq" id="WP_145111098.1">
    <property type="nucleotide sequence ID" value="NZ_CP036349.1"/>
</dbReference>
<feature type="domain" description="TrwC relaxase" evidence="1">
    <location>
        <begin position="14"/>
        <end position="302"/>
    </location>
</feature>
<accession>A0A518K7C4</accession>
<dbReference type="InterPro" id="IPR051055">
    <property type="entry name" value="PIF1_helicase"/>
</dbReference>
<dbReference type="SUPFAM" id="SSF55464">
    <property type="entry name" value="Origin of replication-binding domain, RBD-like"/>
    <property type="match status" value="1"/>
</dbReference>
<dbReference type="SUPFAM" id="SSF52540">
    <property type="entry name" value="P-loop containing nucleoside triphosphate hydrolases"/>
    <property type="match status" value="2"/>
</dbReference>
<dbReference type="InterPro" id="IPR014059">
    <property type="entry name" value="TraI/TrwC_relax"/>
</dbReference>
<dbReference type="Gene3D" id="3.40.50.300">
    <property type="entry name" value="P-loop containing nucleotide triphosphate hydrolases"/>
    <property type="match status" value="2"/>
</dbReference>
<dbReference type="NCBIfam" id="NF041492">
    <property type="entry name" value="MobF"/>
    <property type="match status" value="1"/>
</dbReference>
<reference evidence="2 3" key="1">
    <citation type="submission" date="2019-02" db="EMBL/GenBank/DDBJ databases">
        <title>Deep-cultivation of Planctomycetes and their phenomic and genomic characterization uncovers novel biology.</title>
        <authorList>
            <person name="Wiegand S."/>
            <person name="Jogler M."/>
            <person name="Boedeker C."/>
            <person name="Pinto D."/>
            <person name="Vollmers J."/>
            <person name="Rivas-Marin E."/>
            <person name="Kohn T."/>
            <person name="Peeters S.H."/>
            <person name="Heuer A."/>
            <person name="Rast P."/>
            <person name="Oberbeckmann S."/>
            <person name="Bunk B."/>
            <person name="Jeske O."/>
            <person name="Meyerdierks A."/>
            <person name="Storesund J.E."/>
            <person name="Kallscheuer N."/>
            <person name="Luecker S."/>
            <person name="Lage O.M."/>
            <person name="Pohl T."/>
            <person name="Merkel B.J."/>
            <person name="Hornburger P."/>
            <person name="Mueller R.-W."/>
            <person name="Bruemmer F."/>
            <person name="Labrenz M."/>
            <person name="Spormann A.M."/>
            <person name="Op den Camp H."/>
            <person name="Overmann J."/>
            <person name="Amann R."/>
            <person name="Jetten M.S.M."/>
            <person name="Mascher T."/>
            <person name="Medema M.H."/>
            <person name="Devos D.P."/>
            <person name="Kaster A.-K."/>
            <person name="Ovreas L."/>
            <person name="Rohde M."/>
            <person name="Galperin M.Y."/>
            <person name="Jogler C."/>
        </authorList>
    </citation>
    <scope>NUCLEOTIDE SEQUENCE [LARGE SCALE GENOMIC DNA]</scope>
    <source>
        <strain evidence="2 3">Spa11</strain>
    </source>
</reference>
<evidence type="ECO:0000259" key="1">
    <source>
        <dbReference type="Pfam" id="PF08751"/>
    </source>
</evidence>
<dbReference type="AlphaFoldDB" id="A0A518K7C4"/>
<dbReference type="CDD" id="cd18809">
    <property type="entry name" value="SF1_C_RecD"/>
    <property type="match status" value="1"/>
</dbReference>
<dbReference type="Gene3D" id="2.30.30.940">
    <property type="match status" value="1"/>
</dbReference>
<proteinExistence type="predicted"/>
<name>A0A518K7C4_9BACT</name>
<evidence type="ECO:0000313" key="2">
    <source>
        <dbReference type="EMBL" id="QDV73679.1"/>
    </source>
</evidence>
<organism evidence="2 3">
    <name type="scientific">Botrimarina mediterranea</name>
    <dbReference type="NCBI Taxonomy" id="2528022"/>
    <lineage>
        <taxon>Bacteria</taxon>
        <taxon>Pseudomonadati</taxon>
        <taxon>Planctomycetota</taxon>
        <taxon>Planctomycetia</taxon>
        <taxon>Pirellulales</taxon>
        <taxon>Lacipirellulaceae</taxon>
        <taxon>Botrimarina</taxon>
    </lineage>
</organism>
<dbReference type="InterPro" id="IPR027417">
    <property type="entry name" value="P-loop_NTPase"/>
</dbReference>
<dbReference type="PANTHER" id="PTHR47642">
    <property type="entry name" value="ATP-DEPENDENT DNA HELICASE"/>
    <property type="match status" value="1"/>
</dbReference>
<gene>
    <name evidence="2" type="primary">traI_2</name>
    <name evidence="2" type="ORF">Spa11_18780</name>
</gene>
<evidence type="ECO:0000313" key="3">
    <source>
        <dbReference type="Proteomes" id="UP000316426"/>
    </source>
</evidence>
<dbReference type="InterPro" id="IPR014862">
    <property type="entry name" value="TrwC"/>
</dbReference>
<keyword evidence="3" id="KW-1185">Reference proteome</keyword>
<dbReference type="PANTHER" id="PTHR47642:SF5">
    <property type="entry name" value="ATP-DEPENDENT DNA HELICASE"/>
    <property type="match status" value="1"/>
</dbReference>
<dbReference type="CDD" id="cd17933">
    <property type="entry name" value="DEXSc_RecD-like"/>
    <property type="match status" value="1"/>
</dbReference>
<dbReference type="KEGG" id="bmei:Spa11_18780"/>
<protein>
    <submittedName>
        <fullName evidence="2">Multifunctional conjugation protein TraI</fullName>
    </submittedName>
</protein>
<dbReference type="Pfam" id="PF08751">
    <property type="entry name" value="TrwC"/>
    <property type="match status" value="1"/>
</dbReference>
<dbReference type="Proteomes" id="UP000316426">
    <property type="component" value="Chromosome"/>
</dbReference>
<dbReference type="Pfam" id="PF13604">
    <property type="entry name" value="AAA_30"/>
    <property type="match status" value="1"/>
</dbReference>
<dbReference type="NCBIfam" id="TIGR02686">
    <property type="entry name" value="relax_trwC"/>
    <property type="match status" value="1"/>
</dbReference>
<sequence length="825" mass="90844">MLSLKPLGATNNELTYYANLGEAESADYYSEDGARPGRWRGAGAEMLGLSGDVDPLVFRNLLEGKNPDGTKSLVQNQRGVRGRRAGFDLTFSLPKSFSVLWSQASEAERKKLDAVAELAILRTLGVVEELCGKTRRGKGSQVTESAKILFAVFSHDTARGIPGEAPDANRHYHCVMPNVALRVDGTSGSVDARPLFARRMKNALGSLFRAEASMLLREELGVETYRPQKEGRDEPVSWWEVTGVPLGLVKAMSKRRTEIEDWLRRTGLSGARAAEKAALVTRQGKTKHTRRELDVAWREQASVWGFGAQEVTKLFGEARSLSADEKLTGSKNAVARSLSMLLDHQARFTRNELLELAAIEAQCQGIGIDDVADAVEQELTTSREIVRLQDKDRVPSYTTREMVRLEQSTVERATRLAGRRGHAQSHSQVEACLSQHKTLKSEQCEAVRQVTSGGDLVSITGFAGTGKTYMLGVAKELLEASGYKLLGTSLAAKAAKVLEADSGIPSTHLDQLFLDLERRYRTLDDKTVVVVDEAGTVGTRHLASLLQRVEKARAKIVLVGDERQTQAVAAGAPFRKISELVGTTAMTQIVRQQEPWARRVVLDLRAGEAASALSALDRRRRLFIEPEREDALEGLCEEWERIAFSGGGVANTLVMASTILDVRELNRRLQDVMRRHCQLGDYGVEVDGLCIHLGDRVMLTRNNRLLGVENGSTGEITGAWGTRLSVRLDSRFEVEIDVEEFPHLTLAYAQTVHKSQGSTCENALYYIGAMSTDRELSYVAASRARHATYLYTYEAAALDIDGLAGMMSLSRPNEMAIQHTLEGTR</sequence>
<dbReference type="EMBL" id="CP036349">
    <property type="protein sequence ID" value="QDV73679.1"/>
    <property type="molecule type" value="Genomic_DNA"/>
</dbReference>